<accession>A0A365L7T3</accession>
<dbReference type="GO" id="GO:0004462">
    <property type="term" value="F:lactoylglutathione lyase activity"/>
    <property type="evidence" value="ECO:0007669"/>
    <property type="project" value="InterPro"/>
</dbReference>
<dbReference type="PROSITE" id="PS51819">
    <property type="entry name" value="VOC"/>
    <property type="match status" value="1"/>
</dbReference>
<evidence type="ECO:0000256" key="1">
    <source>
        <dbReference type="ARBA" id="ARBA00022723"/>
    </source>
</evidence>
<dbReference type="InterPro" id="IPR004360">
    <property type="entry name" value="Glyas_Fos-R_dOase_dom"/>
</dbReference>
<proteinExistence type="predicted"/>
<organism evidence="3 4">
    <name type="scientific">Planococcus halotolerans</name>
    <dbReference type="NCBI Taxonomy" id="2233542"/>
    <lineage>
        <taxon>Bacteria</taxon>
        <taxon>Bacillati</taxon>
        <taxon>Bacillota</taxon>
        <taxon>Bacilli</taxon>
        <taxon>Bacillales</taxon>
        <taxon>Caryophanaceae</taxon>
        <taxon>Planococcus</taxon>
    </lineage>
</organism>
<evidence type="ECO:0000313" key="4">
    <source>
        <dbReference type="Proteomes" id="UP000251002"/>
    </source>
</evidence>
<dbReference type="InterPro" id="IPR018146">
    <property type="entry name" value="Glyoxalase_1_CS"/>
</dbReference>
<dbReference type="SUPFAM" id="SSF54593">
    <property type="entry name" value="Glyoxalase/Bleomycin resistance protein/Dihydroxybiphenyl dioxygenase"/>
    <property type="match status" value="1"/>
</dbReference>
<gene>
    <name evidence="3" type="ORF">DP120_04210</name>
</gene>
<evidence type="ECO:0000313" key="3">
    <source>
        <dbReference type="EMBL" id="RAZ81484.1"/>
    </source>
</evidence>
<dbReference type="RefSeq" id="WP_112222094.1">
    <property type="nucleotide sequence ID" value="NZ_CP196859.1"/>
</dbReference>
<keyword evidence="1" id="KW-0479">Metal-binding</keyword>
<dbReference type="EMBL" id="QLZR01000001">
    <property type="protein sequence ID" value="RAZ81484.1"/>
    <property type="molecule type" value="Genomic_DNA"/>
</dbReference>
<name>A0A365L7T3_9BACL</name>
<dbReference type="GO" id="GO:0046872">
    <property type="term" value="F:metal ion binding"/>
    <property type="evidence" value="ECO:0007669"/>
    <property type="project" value="UniProtKB-KW"/>
</dbReference>
<dbReference type="InterPro" id="IPR037523">
    <property type="entry name" value="VOC_core"/>
</dbReference>
<protein>
    <submittedName>
        <fullName evidence="3">VOC family protein</fullName>
    </submittedName>
</protein>
<dbReference type="InterPro" id="IPR052164">
    <property type="entry name" value="Anthracycline_SecMetBiosynth"/>
</dbReference>
<dbReference type="InterPro" id="IPR029068">
    <property type="entry name" value="Glyas_Bleomycin-R_OHBP_Dase"/>
</dbReference>
<evidence type="ECO:0000259" key="2">
    <source>
        <dbReference type="PROSITE" id="PS51819"/>
    </source>
</evidence>
<dbReference type="Pfam" id="PF00903">
    <property type="entry name" value="Glyoxalase"/>
    <property type="match status" value="1"/>
</dbReference>
<dbReference type="AlphaFoldDB" id="A0A365L7T3"/>
<dbReference type="Proteomes" id="UP000251002">
    <property type="component" value="Unassembled WGS sequence"/>
</dbReference>
<dbReference type="PANTHER" id="PTHR33993">
    <property type="entry name" value="GLYOXALASE-RELATED"/>
    <property type="match status" value="1"/>
</dbReference>
<dbReference type="Gene3D" id="3.10.180.10">
    <property type="entry name" value="2,3-Dihydroxybiphenyl 1,2-Dioxygenase, domain 1"/>
    <property type="match status" value="1"/>
</dbReference>
<feature type="domain" description="VOC" evidence="2">
    <location>
        <begin position="8"/>
        <end position="122"/>
    </location>
</feature>
<dbReference type="PROSITE" id="PS00934">
    <property type="entry name" value="GLYOXALASE_I_1"/>
    <property type="match status" value="1"/>
</dbReference>
<sequence>MTITTVQKINQIGVPVKDITRAIDFYKEQLGLSLLFSTDTMAFFDCDGLRLMLSLPEKEQFAHASSVIYFEVEDIDRSYTDFQARGVEFSGPPHCVVKNGPAETWMAFFEDTEGNTHALTSDKISS</sequence>
<comment type="caution">
    <text evidence="3">The sequence shown here is derived from an EMBL/GenBank/DDBJ whole genome shotgun (WGS) entry which is preliminary data.</text>
</comment>
<reference evidence="3 4" key="1">
    <citation type="submission" date="2018-06" db="EMBL/GenBank/DDBJ databases">
        <title>The draft genome sequences of strains SCU63 and S1.</title>
        <authorList>
            <person name="Gan L."/>
        </authorList>
    </citation>
    <scope>NUCLEOTIDE SEQUENCE [LARGE SCALE GENOMIC DNA]</scope>
    <source>
        <strain evidence="3 4">SCU63</strain>
    </source>
</reference>
<keyword evidence="4" id="KW-1185">Reference proteome</keyword>